<evidence type="ECO:0000313" key="4">
    <source>
        <dbReference type="Proteomes" id="UP000013827"/>
    </source>
</evidence>
<dbReference type="KEGG" id="ehx:EMIHUDRAFT_107807"/>
<dbReference type="InterPro" id="IPR036034">
    <property type="entry name" value="PDZ_sf"/>
</dbReference>
<keyword evidence="1" id="KW-1133">Transmembrane helix</keyword>
<feature type="domain" description="PDZ" evidence="2">
    <location>
        <begin position="107"/>
        <end position="163"/>
    </location>
</feature>
<keyword evidence="1" id="KW-0812">Transmembrane</keyword>
<evidence type="ECO:0000313" key="3">
    <source>
        <dbReference type="EnsemblProtists" id="EOD04197"/>
    </source>
</evidence>
<dbReference type="HOGENOM" id="CLU_957902_0_0_1"/>
<dbReference type="PROSITE" id="PS50106">
    <property type="entry name" value="PDZ"/>
    <property type="match status" value="1"/>
</dbReference>
<reference evidence="3" key="2">
    <citation type="submission" date="2024-10" db="UniProtKB">
        <authorList>
            <consortium name="EnsemblProtists"/>
        </authorList>
    </citation>
    <scope>IDENTIFICATION</scope>
</reference>
<dbReference type="Proteomes" id="UP000013827">
    <property type="component" value="Unassembled WGS sequence"/>
</dbReference>
<feature type="transmembrane region" description="Helical" evidence="1">
    <location>
        <begin position="186"/>
        <end position="207"/>
    </location>
</feature>
<dbReference type="GeneID" id="17250358"/>
<dbReference type="PaxDb" id="2903-EOD04197"/>
<name>A0A0D3HYW2_EMIH1</name>
<dbReference type="SUPFAM" id="SSF50156">
    <property type="entry name" value="PDZ domain-like"/>
    <property type="match status" value="1"/>
</dbReference>
<proteinExistence type="predicted"/>
<dbReference type="RefSeq" id="XP_005756626.1">
    <property type="nucleotide sequence ID" value="XM_005756569.1"/>
</dbReference>
<reference evidence="4" key="1">
    <citation type="journal article" date="2013" name="Nature">
        <title>Pan genome of the phytoplankton Emiliania underpins its global distribution.</title>
        <authorList>
            <person name="Read B.A."/>
            <person name="Kegel J."/>
            <person name="Klute M.J."/>
            <person name="Kuo A."/>
            <person name="Lefebvre S.C."/>
            <person name="Maumus F."/>
            <person name="Mayer C."/>
            <person name="Miller J."/>
            <person name="Monier A."/>
            <person name="Salamov A."/>
            <person name="Young J."/>
            <person name="Aguilar M."/>
            <person name="Claverie J.M."/>
            <person name="Frickenhaus S."/>
            <person name="Gonzalez K."/>
            <person name="Herman E.K."/>
            <person name="Lin Y.C."/>
            <person name="Napier J."/>
            <person name="Ogata H."/>
            <person name="Sarno A.F."/>
            <person name="Shmutz J."/>
            <person name="Schroeder D."/>
            <person name="de Vargas C."/>
            <person name="Verret F."/>
            <person name="von Dassow P."/>
            <person name="Valentin K."/>
            <person name="Van de Peer Y."/>
            <person name="Wheeler G."/>
            <person name="Dacks J.B."/>
            <person name="Delwiche C.F."/>
            <person name="Dyhrman S.T."/>
            <person name="Glockner G."/>
            <person name="John U."/>
            <person name="Richards T."/>
            <person name="Worden A.Z."/>
            <person name="Zhang X."/>
            <person name="Grigoriev I.V."/>
            <person name="Allen A.E."/>
            <person name="Bidle K."/>
            <person name="Borodovsky M."/>
            <person name="Bowler C."/>
            <person name="Brownlee C."/>
            <person name="Cock J.M."/>
            <person name="Elias M."/>
            <person name="Gladyshev V.N."/>
            <person name="Groth M."/>
            <person name="Guda C."/>
            <person name="Hadaegh A."/>
            <person name="Iglesias-Rodriguez M.D."/>
            <person name="Jenkins J."/>
            <person name="Jones B.M."/>
            <person name="Lawson T."/>
            <person name="Leese F."/>
            <person name="Lindquist E."/>
            <person name="Lobanov A."/>
            <person name="Lomsadze A."/>
            <person name="Malik S.B."/>
            <person name="Marsh M.E."/>
            <person name="Mackinder L."/>
            <person name="Mock T."/>
            <person name="Mueller-Roeber B."/>
            <person name="Pagarete A."/>
            <person name="Parker M."/>
            <person name="Probert I."/>
            <person name="Quesneville H."/>
            <person name="Raines C."/>
            <person name="Rensing S.A."/>
            <person name="Riano-Pachon D.M."/>
            <person name="Richier S."/>
            <person name="Rokitta S."/>
            <person name="Shiraiwa Y."/>
            <person name="Soanes D.M."/>
            <person name="van der Giezen M."/>
            <person name="Wahlund T.M."/>
            <person name="Williams B."/>
            <person name="Wilson W."/>
            <person name="Wolfe G."/>
            <person name="Wurch L.L."/>
        </authorList>
    </citation>
    <scope>NUCLEOTIDE SEQUENCE</scope>
</reference>
<sequence length="260" mass="27492">MPWHKNKFLRDLQEEDEGFVRIKLPPGDIGLTFNGATVAAVASGSIAEGKVAVGWSLFGSATQEQQCSTSGAVQFLQDHAEVERELFFRREAPTTFERDGSVVVPPGPLWLTLTSGATGVSVASIQPASPLAHLVRPGMLLQRVDGVDVTALSHKEVAAMLRERVAFERALAFAPAEAAAWSLRGAVIVASCVVLIAAVLIALAGGANLAHASSPFRAAASPRDALAHQHKIATLEYLWGCPGIGREFLAKVIVPVMRGA</sequence>
<organism evidence="3 4">
    <name type="scientific">Emiliania huxleyi (strain CCMP1516)</name>
    <dbReference type="NCBI Taxonomy" id="280463"/>
    <lineage>
        <taxon>Eukaryota</taxon>
        <taxon>Haptista</taxon>
        <taxon>Haptophyta</taxon>
        <taxon>Prymnesiophyceae</taxon>
        <taxon>Isochrysidales</taxon>
        <taxon>Noelaerhabdaceae</taxon>
        <taxon>Emiliania</taxon>
    </lineage>
</organism>
<evidence type="ECO:0000256" key="1">
    <source>
        <dbReference type="SAM" id="Phobius"/>
    </source>
</evidence>
<evidence type="ECO:0000259" key="2">
    <source>
        <dbReference type="PROSITE" id="PS50106"/>
    </source>
</evidence>
<protein>
    <recommendedName>
        <fullName evidence="2">PDZ domain-containing protein</fullName>
    </recommendedName>
</protein>
<dbReference type="Gene3D" id="2.30.42.10">
    <property type="match status" value="1"/>
</dbReference>
<accession>A0A0D3HYW2</accession>
<dbReference type="EnsemblProtists" id="EOD04197">
    <property type="protein sequence ID" value="EOD04197"/>
    <property type="gene ID" value="EMIHUDRAFT_107807"/>
</dbReference>
<keyword evidence="1" id="KW-0472">Membrane</keyword>
<keyword evidence="4" id="KW-1185">Reference proteome</keyword>
<dbReference type="InterPro" id="IPR001478">
    <property type="entry name" value="PDZ"/>
</dbReference>
<dbReference type="AlphaFoldDB" id="A0A0D3HYW2"/>